<dbReference type="PROSITE" id="PS51186">
    <property type="entry name" value="GNAT"/>
    <property type="match status" value="1"/>
</dbReference>
<dbReference type="RefSeq" id="WP_147925204.1">
    <property type="nucleotide sequence ID" value="NZ_VKAC01000002.1"/>
</dbReference>
<dbReference type="InterPro" id="IPR050832">
    <property type="entry name" value="Bact_Acetyltransf"/>
</dbReference>
<organism evidence="4 5">
    <name type="scientific">Quadrisphaera setariae</name>
    <dbReference type="NCBI Taxonomy" id="2593304"/>
    <lineage>
        <taxon>Bacteria</taxon>
        <taxon>Bacillati</taxon>
        <taxon>Actinomycetota</taxon>
        <taxon>Actinomycetes</taxon>
        <taxon>Kineosporiales</taxon>
        <taxon>Kineosporiaceae</taxon>
        <taxon>Quadrisphaera</taxon>
    </lineage>
</organism>
<feature type="domain" description="N-acetyltransferase" evidence="3">
    <location>
        <begin position="4"/>
        <end position="142"/>
    </location>
</feature>
<dbReference type="Proteomes" id="UP000321234">
    <property type="component" value="Unassembled WGS sequence"/>
</dbReference>
<evidence type="ECO:0000256" key="2">
    <source>
        <dbReference type="ARBA" id="ARBA00023315"/>
    </source>
</evidence>
<dbReference type="CDD" id="cd04301">
    <property type="entry name" value="NAT_SF"/>
    <property type="match status" value="1"/>
</dbReference>
<evidence type="ECO:0000256" key="1">
    <source>
        <dbReference type="ARBA" id="ARBA00022679"/>
    </source>
</evidence>
<dbReference type="GO" id="GO:0016747">
    <property type="term" value="F:acyltransferase activity, transferring groups other than amino-acyl groups"/>
    <property type="evidence" value="ECO:0007669"/>
    <property type="project" value="InterPro"/>
</dbReference>
<comment type="caution">
    <text evidence="4">The sequence shown here is derived from an EMBL/GenBank/DDBJ whole genome shotgun (WGS) entry which is preliminary data.</text>
</comment>
<evidence type="ECO:0000259" key="3">
    <source>
        <dbReference type="PROSITE" id="PS51186"/>
    </source>
</evidence>
<dbReference type="SUPFAM" id="SSF55729">
    <property type="entry name" value="Acyl-CoA N-acyltransferases (Nat)"/>
    <property type="match status" value="1"/>
</dbReference>
<sequence>MTDVVVRAARTDEAGVLLDFWARAGENAARPSDELDAVVRLVERDPEALVVAELDGRVVGTVIAGWDGWRANLYRLAVDPDVRGRGIGGLLLARAEQRLRALGAQRFCAMVLEDNGVGREFWASRGYVPQDEWRRWVKAASS</sequence>
<keyword evidence="1 4" id="KW-0808">Transferase</keyword>
<keyword evidence="5" id="KW-1185">Reference proteome</keyword>
<dbReference type="Gene3D" id="3.40.630.30">
    <property type="match status" value="1"/>
</dbReference>
<evidence type="ECO:0000313" key="4">
    <source>
        <dbReference type="EMBL" id="TXR57565.1"/>
    </source>
</evidence>
<dbReference type="PANTHER" id="PTHR43877">
    <property type="entry name" value="AMINOALKYLPHOSPHONATE N-ACETYLTRANSFERASE-RELATED-RELATED"/>
    <property type="match status" value="1"/>
</dbReference>
<dbReference type="Pfam" id="PF00583">
    <property type="entry name" value="Acetyltransf_1"/>
    <property type="match status" value="1"/>
</dbReference>
<accession>A0A5C8ZHM5</accession>
<dbReference type="OrthoDB" id="2639622at2"/>
<name>A0A5C8ZHM5_9ACTN</name>
<reference evidence="4 5" key="1">
    <citation type="submission" date="2019-07" db="EMBL/GenBank/DDBJ databases">
        <title>Quadrisphaera sp. strain DD2A genome sequencing and assembly.</title>
        <authorList>
            <person name="Kim I."/>
        </authorList>
    </citation>
    <scope>NUCLEOTIDE SEQUENCE [LARGE SCALE GENOMIC DNA]</scope>
    <source>
        <strain evidence="4 5">DD2A</strain>
    </source>
</reference>
<proteinExistence type="predicted"/>
<dbReference type="InterPro" id="IPR016181">
    <property type="entry name" value="Acyl_CoA_acyltransferase"/>
</dbReference>
<protein>
    <submittedName>
        <fullName evidence="4">GNAT family N-acetyltransferase</fullName>
    </submittedName>
</protein>
<gene>
    <name evidence="4" type="ORF">FMM08_04920</name>
</gene>
<keyword evidence="2" id="KW-0012">Acyltransferase</keyword>
<dbReference type="EMBL" id="VKAC01000002">
    <property type="protein sequence ID" value="TXR57565.1"/>
    <property type="molecule type" value="Genomic_DNA"/>
</dbReference>
<dbReference type="AlphaFoldDB" id="A0A5C8ZHM5"/>
<dbReference type="InterPro" id="IPR000182">
    <property type="entry name" value="GNAT_dom"/>
</dbReference>
<evidence type="ECO:0000313" key="5">
    <source>
        <dbReference type="Proteomes" id="UP000321234"/>
    </source>
</evidence>